<name>A0ABT5WMD8_9SPHN</name>
<feature type="transmembrane region" description="Helical" evidence="1">
    <location>
        <begin position="179"/>
        <end position="206"/>
    </location>
</feature>
<dbReference type="EMBL" id="JARESE010000015">
    <property type="protein sequence ID" value="MDE8651195.1"/>
    <property type="molecule type" value="Genomic_DNA"/>
</dbReference>
<accession>A0ABT5WMD8</accession>
<protein>
    <submittedName>
        <fullName evidence="2">Uncharacterized protein</fullName>
    </submittedName>
</protein>
<dbReference type="Proteomes" id="UP001216253">
    <property type="component" value="Unassembled WGS sequence"/>
</dbReference>
<sequence length="213" mass="23584">MDSNHEFQRRASRHPGLNALLFLAVLLGFGWTAPANAAEVRLGRSLCHAVSARPPASDALPTRFACKGKPADYQRGSLWLHVDLRQYPVDRDDFVLLVHNTRFDRMQVAFTYADGRIVRQTVRGGDMGSHWRAGGQIAFPAPDRNVPLVALTLRFDRLASADLLRLRMMRDGEASMQSIALATSIGAALMLLVIGAIYNASLAFAVRRQFPAW</sequence>
<keyword evidence="1" id="KW-0812">Transmembrane</keyword>
<dbReference type="RefSeq" id="WP_275227294.1">
    <property type="nucleotide sequence ID" value="NZ_JARESE010000015.1"/>
</dbReference>
<evidence type="ECO:0000313" key="3">
    <source>
        <dbReference type="Proteomes" id="UP001216253"/>
    </source>
</evidence>
<keyword evidence="1" id="KW-0472">Membrane</keyword>
<organism evidence="2 3">
    <name type="scientific">Novosphingobium album</name>
    <name type="common">ex Liu et al. 2023</name>
    <dbReference type="NCBI Taxonomy" id="3031130"/>
    <lineage>
        <taxon>Bacteria</taxon>
        <taxon>Pseudomonadati</taxon>
        <taxon>Pseudomonadota</taxon>
        <taxon>Alphaproteobacteria</taxon>
        <taxon>Sphingomonadales</taxon>
        <taxon>Sphingomonadaceae</taxon>
        <taxon>Novosphingobium</taxon>
    </lineage>
</organism>
<reference evidence="2 3" key="1">
    <citation type="submission" date="2023-03" db="EMBL/GenBank/DDBJ databases">
        <title>NovoSphingobium album sp. nov. isolated from polycyclic aromatic hydrocarbons- and heavy-metal polluted soil.</title>
        <authorList>
            <person name="Liu Z."/>
            <person name="Wang K."/>
        </authorList>
    </citation>
    <scope>NUCLEOTIDE SEQUENCE [LARGE SCALE GENOMIC DNA]</scope>
    <source>
        <strain evidence="2 3">H3SJ31-1</strain>
    </source>
</reference>
<keyword evidence="3" id="KW-1185">Reference proteome</keyword>
<evidence type="ECO:0000256" key="1">
    <source>
        <dbReference type="SAM" id="Phobius"/>
    </source>
</evidence>
<proteinExistence type="predicted"/>
<comment type="caution">
    <text evidence="2">The sequence shown here is derived from an EMBL/GenBank/DDBJ whole genome shotgun (WGS) entry which is preliminary data.</text>
</comment>
<gene>
    <name evidence="2" type="ORF">PYV00_05620</name>
</gene>
<keyword evidence="1" id="KW-1133">Transmembrane helix</keyword>
<evidence type="ECO:0000313" key="2">
    <source>
        <dbReference type="EMBL" id="MDE8651195.1"/>
    </source>
</evidence>